<dbReference type="InterPro" id="IPR002223">
    <property type="entry name" value="Kunitz_BPTI"/>
</dbReference>
<feature type="region of interest" description="Disordered" evidence="2">
    <location>
        <begin position="138"/>
        <end position="158"/>
    </location>
</feature>
<evidence type="ECO:0000313" key="5">
    <source>
        <dbReference type="Proteomes" id="UP000437017"/>
    </source>
</evidence>
<dbReference type="GO" id="GO:0004867">
    <property type="term" value="F:serine-type endopeptidase inhibitor activity"/>
    <property type="evidence" value="ECO:0007669"/>
    <property type="project" value="InterPro"/>
</dbReference>
<evidence type="ECO:0000256" key="2">
    <source>
        <dbReference type="SAM" id="MobiDB-lite"/>
    </source>
</evidence>
<keyword evidence="1" id="KW-1015">Disulfide bond</keyword>
<evidence type="ECO:0000256" key="1">
    <source>
        <dbReference type="ARBA" id="ARBA00023157"/>
    </source>
</evidence>
<dbReference type="Gene3D" id="4.10.410.10">
    <property type="entry name" value="Pancreatic trypsin inhibitor Kunitz domain"/>
    <property type="match status" value="1"/>
</dbReference>
<gene>
    <name evidence="4" type="ORF">E2I00_020176</name>
</gene>
<dbReference type="InterPro" id="IPR036880">
    <property type="entry name" value="Kunitz_BPTI_sf"/>
</dbReference>
<sequence>VPPILADPPPAFCLEPPDTGYCLAIFIRYFYNANSGLCETFEYGGHRSREIRRVPCAGGGPDCTQACLSDGERVANLKCCRAGCATVCQMPSGNPGGLHQAGRERVLVRGGSVWFGEGKCSQLWGVWLGGRRWKQFSRGPPSRDLGETRHLKRSQGKEGPCTWLDSVLYPGEQRAPKFDLAQEKYAAKVRSRTGMTNKK</sequence>
<evidence type="ECO:0000259" key="3">
    <source>
        <dbReference type="PROSITE" id="PS50279"/>
    </source>
</evidence>
<dbReference type="Pfam" id="PF00014">
    <property type="entry name" value="Kunitz_BPTI"/>
    <property type="match status" value="1"/>
</dbReference>
<evidence type="ECO:0000313" key="4">
    <source>
        <dbReference type="EMBL" id="KAB0374447.1"/>
    </source>
</evidence>
<dbReference type="SUPFAM" id="SSF57362">
    <property type="entry name" value="BPTI-like"/>
    <property type="match status" value="1"/>
</dbReference>
<proteinExistence type="predicted"/>
<dbReference type="CDD" id="cd22592">
    <property type="entry name" value="Kunitz_BPTI"/>
    <property type="match status" value="1"/>
</dbReference>
<name>A0A643AUJ1_BALPH</name>
<dbReference type="AlphaFoldDB" id="A0A643AUJ1"/>
<feature type="domain" description="BPTI/Kunitz inhibitor" evidence="3">
    <location>
        <begin position="13"/>
        <end position="67"/>
    </location>
</feature>
<dbReference type="EMBL" id="SGJD01032089">
    <property type="protein sequence ID" value="KAB0374447.1"/>
    <property type="molecule type" value="Genomic_DNA"/>
</dbReference>
<accession>A0A643AUJ1</accession>
<dbReference type="OrthoDB" id="6060011at2759"/>
<organism evidence="4 5">
    <name type="scientific">Balaenoptera physalus</name>
    <name type="common">Fin whale</name>
    <name type="synonym">Balaena physalus</name>
    <dbReference type="NCBI Taxonomy" id="9770"/>
    <lineage>
        <taxon>Eukaryota</taxon>
        <taxon>Metazoa</taxon>
        <taxon>Chordata</taxon>
        <taxon>Craniata</taxon>
        <taxon>Vertebrata</taxon>
        <taxon>Euteleostomi</taxon>
        <taxon>Mammalia</taxon>
        <taxon>Eutheria</taxon>
        <taxon>Laurasiatheria</taxon>
        <taxon>Artiodactyla</taxon>
        <taxon>Whippomorpha</taxon>
        <taxon>Cetacea</taxon>
        <taxon>Mysticeti</taxon>
        <taxon>Balaenopteridae</taxon>
        <taxon>Balaenoptera</taxon>
    </lineage>
</organism>
<protein>
    <recommendedName>
        <fullName evidence="3">BPTI/Kunitz inhibitor domain-containing protein</fullName>
    </recommendedName>
</protein>
<feature type="non-terminal residue" evidence="4">
    <location>
        <position position="199"/>
    </location>
</feature>
<dbReference type="Proteomes" id="UP000437017">
    <property type="component" value="Unassembled WGS sequence"/>
</dbReference>
<dbReference type="SMART" id="SM00131">
    <property type="entry name" value="KU"/>
    <property type="match status" value="1"/>
</dbReference>
<comment type="caution">
    <text evidence="4">The sequence shown here is derived from an EMBL/GenBank/DDBJ whole genome shotgun (WGS) entry which is preliminary data.</text>
</comment>
<feature type="non-terminal residue" evidence="4">
    <location>
        <position position="1"/>
    </location>
</feature>
<reference evidence="4 5" key="1">
    <citation type="journal article" date="2019" name="PLoS ONE">
        <title>Genomic analyses reveal an absence of contemporary introgressive admixture between fin whales and blue whales, despite known hybrids.</title>
        <authorList>
            <person name="Westbury M.V."/>
            <person name="Petersen B."/>
            <person name="Lorenzen E.D."/>
        </authorList>
    </citation>
    <scope>NUCLEOTIDE SEQUENCE [LARGE SCALE GENOMIC DNA]</scope>
    <source>
        <strain evidence="4">FinWhale-01</strain>
    </source>
</reference>
<dbReference type="PROSITE" id="PS50279">
    <property type="entry name" value="BPTI_KUNITZ_2"/>
    <property type="match status" value="1"/>
</dbReference>
<keyword evidence="5" id="KW-1185">Reference proteome</keyword>